<evidence type="ECO:0000259" key="4">
    <source>
        <dbReference type="PROSITE" id="PS50181"/>
    </source>
</evidence>
<proteinExistence type="predicted"/>
<dbReference type="UniPathway" id="UPA00143"/>
<dbReference type="InterPro" id="IPR001810">
    <property type="entry name" value="F-box_dom"/>
</dbReference>
<dbReference type="InterPro" id="IPR036047">
    <property type="entry name" value="F-box-like_dom_sf"/>
</dbReference>
<reference evidence="5 6" key="1">
    <citation type="journal article" date="2019" name="Sci. Rep.">
        <title>Comparative genomics of chytrid fungi reveal insights into the obligate biotrophic and pathogenic lifestyle of Synchytrium endobioticum.</title>
        <authorList>
            <person name="van de Vossenberg B.T.L.H."/>
            <person name="Warris S."/>
            <person name="Nguyen H.D.T."/>
            <person name="van Gent-Pelzer M.P.E."/>
            <person name="Joly D.L."/>
            <person name="van de Geest H.C."/>
            <person name="Bonants P.J.M."/>
            <person name="Smith D.S."/>
            <person name="Levesque C.A."/>
            <person name="van der Lee T.A.J."/>
        </authorList>
    </citation>
    <scope>NUCLEOTIDE SEQUENCE [LARGE SCALE GENOMIC DNA]</scope>
    <source>
        <strain evidence="5 6">CBS 809.83</strain>
    </source>
</reference>
<keyword evidence="6" id="KW-1185">Reference proteome</keyword>
<dbReference type="Pfam" id="PF12014">
    <property type="entry name" value="Cyclin_D1_bind"/>
    <property type="match status" value="1"/>
</dbReference>
<evidence type="ECO:0000256" key="3">
    <source>
        <dbReference type="SAM" id="MobiDB-lite"/>
    </source>
</evidence>
<name>A0A507DZJ5_9FUNG</name>
<dbReference type="GO" id="GO:0016567">
    <property type="term" value="P:protein ubiquitination"/>
    <property type="evidence" value="ECO:0007669"/>
    <property type="project" value="UniProtKB-UniPathway"/>
</dbReference>
<dbReference type="Gene3D" id="1.20.1280.50">
    <property type="match status" value="1"/>
</dbReference>
<dbReference type="EMBL" id="QEAQ01000063">
    <property type="protein sequence ID" value="TPX56891.1"/>
    <property type="molecule type" value="Genomic_DNA"/>
</dbReference>
<organism evidence="5 6">
    <name type="scientific">Powellomyces hirtus</name>
    <dbReference type="NCBI Taxonomy" id="109895"/>
    <lineage>
        <taxon>Eukaryota</taxon>
        <taxon>Fungi</taxon>
        <taxon>Fungi incertae sedis</taxon>
        <taxon>Chytridiomycota</taxon>
        <taxon>Chytridiomycota incertae sedis</taxon>
        <taxon>Chytridiomycetes</taxon>
        <taxon>Spizellomycetales</taxon>
        <taxon>Powellomycetaceae</taxon>
        <taxon>Powellomyces</taxon>
    </lineage>
</organism>
<dbReference type="PANTHER" id="PTHR10706">
    <property type="entry name" value="F-BOX FAMILY PROTEIN"/>
    <property type="match status" value="1"/>
</dbReference>
<accession>A0A507DZJ5</accession>
<comment type="caution">
    <text evidence="5">The sequence shown here is derived from an EMBL/GenBank/DDBJ whole genome shotgun (WGS) entry which is preliminary data.</text>
</comment>
<dbReference type="AlphaFoldDB" id="A0A507DZJ5"/>
<dbReference type="STRING" id="109895.A0A507DZJ5"/>
<dbReference type="Proteomes" id="UP000318582">
    <property type="component" value="Unassembled WGS sequence"/>
</dbReference>
<dbReference type="Pfam" id="PF12937">
    <property type="entry name" value="F-box-like"/>
    <property type="match status" value="1"/>
</dbReference>
<dbReference type="PROSITE" id="PS50181">
    <property type="entry name" value="FBOX"/>
    <property type="match status" value="1"/>
</dbReference>
<evidence type="ECO:0000313" key="6">
    <source>
        <dbReference type="Proteomes" id="UP000318582"/>
    </source>
</evidence>
<feature type="region of interest" description="Disordered" evidence="3">
    <location>
        <begin position="495"/>
        <end position="536"/>
    </location>
</feature>
<protein>
    <recommendedName>
        <fullName evidence="4">F-box domain-containing protein</fullName>
    </recommendedName>
</protein>
<comment type="pathway">
    <text evidence="1">Protein modification; protein ubiquitination.</text>
</comment>
<keyword evidence="2" id="KW-0833">Ubl conjugation pathway</keyword>
<dbReference type="SUPFAM" id="SSF81383">
    <property type="entry name" value="F-box domain"/>
    <property type="match status" value="1"/>
</dbReference>
<evidence type="ECO:0000256" key="2">
    <source>
        <dbReference type="ARBA" id="ARBA00022786"/>
    </source>
</evidence>
<dbReference type="InterPro" id="IPR045048">
    <property type="entry name" value="FBXO31/39"/>
</dbReference>
<gene>
    <name evidence="5" type="ORF">PhCBS80983_g04212</name>
</gene>
<evidence type="ECO:0000256" key="1">
    <source>
        <dbReference type="ARBA" id="ARBA00004906"/>
    </source>
</evidence>
<evidence type="ECO:0000313" key="5">
    <source>
        <dbReference type="EMBL" id="TPX56891.1"/>
    </source>
</evidence>
<sequence length="606" mass="66635">MLPRRPACAASLTTLPQECLIQICALLPARTLTTLSACSALLQRASSDDLLWLRLCQIDYGVDARHCLQAFPYTTVRGFYVGVLQKWGWTLGAWQANYPFFTGQLLHVRVDPLYSRIVGEKLTVDISGLDETSAAPVAPLPGVSMDKLAVQLERKAVFEIRFEKAEHVDSSLNSLWSQRMPGAGQSPLCTRDMLFGEWDDNDDTDDGGDSGSSSFVAAAGVPVKVSTVAPVLTHVDAPPASPYDQEGVVSYTTCCGAKINTPTLRSHVGTVIDAWDSFSVFQTSLEHFPLFRPSVDTGLWPYPESSRVLRTEGVLITMFDSNEPPLAFNRDEAETLLNEKSAWRRPPSDSVPQKGYPALLSLMCRTKCHDYGVRTVTLRAPEGELRFRPGRFQTIWSKVNIGLATRPSPSRPPLPAAMSNRPMEGIWAGTYGAHGIEFVLLRYEPSAFQLTATGTSKHPHCNAHSMSDDHQLLDIVFYKITGDVNVPRGEVSCRAPLHDGRGNPYVRKPHRAVGQGEHDVDQDEDVHDGDAQNPPTHNHTRIAINANDFGPEFANASAFPGVGTVAMSGYRNPTKIPNDVIILSDTQVAVYWHDMGKISRFVKVNL</sequence>
<dbReference type="PANTHER" id="PTHR10706:SF130">
    <property type="entry name" value="F-BOX ONLY PROTEIN 31"/>
    <property type="match status" value="1"/>
</dbReference>
<feature type="domain" description="F-box" evidence="4">
    <location>
        <begin position="9"/>
        <end position="55"/>
    </location>
</feature>